<dbReference type="PANTHER" id="PTHR30461">
    <property type="entry name" value="DNA-INVERTASE FROM LAMBDOID PROPHAGE"/>
    <property type="match status" value="1"/>
</dbReference>
<protein>
    <submittedName>
        <fullName evidence="2">Recombinase family protein</fullName>
    </submittedName>
</protein>
<sequence>MRLGKGGQMTVEISQDPWAAFDDLLGVEVVETIGDGIGSLAFLGRCSTEDNQDPETSRGWQYGNAHKFVEPLGGVIVEEFFDVGQSRSVPWERRPEASRLLAALKDKNRGWNAVVVGEGTRCWFGNQFSLIAPKFAAYGVDLWVPELGGKFDSRNPSHKMLMSVLGGMSESERQHVQARVRAAMDAQVVNEGRHQGGRAPYGYTVVDAGPHPNPRKAAEGYRLRVLAIDEPSAAVVRRIFAEYLTGEMGDRAIANGLNRDGIPCPSARRPDQNRHRLADGWQGSTVRAILENPRYTGFAFFGRWTRQEMLLDPEDVGAGHVVRFRKAAPDRVVRSRKKAHPHIIEVEDFVQAQLLRRSRAAGGFSAGKKLVRGPKRTKRVYPLRGRVKCGYCSRRMEGTPRGPRTYYRCALRTMVPGSPVLNGHPTNVYLPEAVAIEHFNRWIDHLFDPVNVDNTVSALVASQDNREASTPDHAAARRRLADAEAKLRRFQDAIAAGIDPSALVEAMNEAQEKRAAAQAELNGVPKRLGRSVAEIHAMIDSLGDVKKVIRQADPDELQRLYEALNVEIVYNATGRMLDASIRPVGRDKASVRGGT</sequence>
<dbReference type="InterPro" id="IPR006119">
    <property type="entry name" value="Resolv_N"/>
</dbReference>
<dbReference type="Pfam" id="PF13408">
    <property type="entry name" value="Zn_ribbon_recom"/>
    <property type="match status" value="1"/>
</dbReference>
<evidence type="ECO:0000313" key="3">
    <source>
        <dbReference type="Proteomes" id="UP001500711"/>
    </source>
</evidence>
<dbReference type="Pfam" id="PF07508">
    <property type="entry name" value="Recombinase"/>
    <property type="match status" value="1"/>
</dbReference>
<keyword evidence="3" id="KW-1185">Reference proteome</keyword>
<name>A0ABP7B398_9PSEU</name>
<dbReference type="PANTHER" id="PTHR30461:SF23">
    <property type="entry name" value="DNA RECOMBINASE-RELATED"/>
    <property type="match status" value="1"/>
</dbReference>
<dbReference type="Pfam" id="PF00239">
    <property type="entry name" value="Resolvase"/>
    <property type="match status" value="1"/>
</dbReference>
<organism evidence="2 3">
    <name type="scientific">Lentzea roselyniae</name>
    <dbReference type="NCBI Taxonomy" id="531940"/>
    <lineage>
        <taxon>Bacteria</taxon>
        <taxon>Bacillati</taxon>
        <taxon>Actinomycetota</taxon>
        <taxon>Actinomycetes</taxon>
        <taxon>Pseudonocardiales</taxon>
        <taxon>Pseudonocardiaceae</taxon>
        <taxon>Lentzea</taxon>
    </lineage>
</organism>
<evidence type="ECO:0000259" key="1">
    <source>
        <dbReference type="PROSITE" id="PS51737"/>
    </source>
</evidence>
<dbReference type="Gene3D" id="3.40.50.1390">
    <property type="entry name" value="Resolvase, N-terminal catalytic domain"/>
    <property type="match status" value="1"/>
</dbReference>
<dbReference type="SMART" id="SM00857">
    <property type="entry name" value="Resolvase"/>
    <property type="match status" value="1"/>
</dbReference>
<evidence type="ECO:0000313" key="2">
    <source>
        <dbReference type="EMBL" id="GAA3647692.1"/>
    </source>
</evidence>
<dbReference type="InterPro" id="IPR036162">
    <property type="entry name" value="Resolvase-like_N_sf"/>
</dbReference>
<accession>A0ABP7B398</accession>
<dbReference type="InterPro" id="IPR038109">
    <property type="entry name" value="DNA_bind_recomb_sf"/>
</dbReference>
<dbReference type="InterPro" id="IPR011109">
    <property type="entry name" value="DNA_bind_recombinase_dom"/>
</dbReference>
<feature type="domain" description="Recombinase" evidence="1">
    <location>
        <begin position="200"/>
        <end position="362"/>
    </location>
</feature>
<dbReference type="EMBL" id="BAABBE010000010">
    <property type="protein sequence ID" value="GAA3647692.1"/>
    <property type="molecule type" value="Genomic_DNA"/>
</dbReference>
<dbReference type="InterPro" id="IPR050639">
    <property type="entry name" value="SSR_resolvase"/>
</dbReference>
<dbReference type="CDD" id="cd00338">
    <property type="entry name" value="Ser_Recombinase"/>
    <property type="match status" value="1"/>
</dbReference>
<proteinExistence type="predicted"/>
<gene>
    <name evidence="2" type="ORF">GCM10022267_37880</name>
</gene>
<dbReference type="Proteomes" id="UP001500711">
    <property type="component" value="Unassembled WGS sequence"/>
</dbReference>
<dbReference type="SUPFAM" id="SSF53041">
    <property type="entry name" value="Resolvase-like"/>
    <property type="match status" value="1"/>
</dbReference>
<reference evidence="3" key="1">
    <citation type="journal article" date="2019" name="Int. J. Syst. Evol. Microbiol.">
        <title>The Global Catalogue of Microorganisms (GCM) 10K type strain sequencing project: providing services to taxonomists for standard genome sequencing and annotation.</title>
        <authorList>
            <consortium name="The Broad Institute Genomics Platform"/>
            <consortium name="The Broad Institute Genome Sequencing Center for Infectious Disease"/>
            <person name="Wu L."/>
            <person name="Ma J."/>
        </authorList>
    </citation>
    <scope>NUCLEOTIDE SEQUENCE [LARGE SCALE GENOMIC DNA]</scope>
    <source>
        <strain evidence="3">JCM 17494</strain>
    </source>
</reference>
<comment type="caution">
    <text evidence="2">The sequence shown here is derived from an EMBL/GenBank/DDBJ whole genome shotgun (WGS) entry which is preliminary data.</text>
</comment>
<dbReference type="Gene3D" id="3.90.1750.20">
    <property type="entry name" value="Putative Large Serine Recombinase, Chain B, Domain 2"/>
    <property type="match status" value="1"/>
</dbReference>
<dbReference type="PROSITE" id="PS51737">
    <property type="entry name" value="RECOMBINASE_DNA_BIND"/>
    <property type="match status" value="1"/>
</dbReference>
<dbReference type="InterPro" id="IPR025827">
    <property type="entry name" value="Zn_ribbon_recom_dom"/>
</dbReference>